<evidence type="ECO:0000256" key="1">
    <source>
        <dbReference type="ARBA" id="ARBA00022729"/>
    </source>
</evidence>
<accession>A0ABV2KVQ6</accession>
<dbReference type="RefSeq" id="WP_354220284.1">
    <property type="nucleotide sequence ID" value="NZ_JBEPMX010000008.1"/>
</dbReference>
<dbReference type="InterPro" id="IPR011055">
    <property type="entry name" value="Dup_hybrid_motif"/>
</dbReference>
<dbReference type="PANTHER" id="PTHR21666:SF289">
    <property type="entry name" value="L-ALA--D-GLU ENDOPEPTIDASE"/>
    <property type="match status" value="1"/>
</dbReference>
<dbReference type="CDD" id="cd12797">
    <property type="entry name" value="M23_peptidase"/>
    <property type="match status" value="1"/>
</dbReference>
<dbReference type="InterPro" id="IPR050570">
    <property type="entry name" value="Cell_wall_metabolism_enzyme"/>
</dbReference>
<keyword evidence="1 2" id="KW-0732">Signal</keyword>
<gene>
    <name evidence="4" type="ORF">ABID56_001784</name>
</gene>
<feature type="chain" id="PRO_5046986666" evidence="2">
    <location>
        <begin position="24"/>
        <end position="315"/>
    </location>
</feature>
<dbReference type="PANTHER" id="PTHR21666">
    <property type="entry name" value="PEPTIDASE-RELATED"/>
    <property type="match status" value="1"/>
</dbReference>
<evidence type="ECO:0000259" key="3">
    <source>
        <dbReference type="Pfam" id="PF01551"/>
    </source>
</evidence>
<name>A0ABV2KVQ6_9BACI</name>
<reference evidence="4 5" key="1">
    <citation type="submission" date="2024-06" db="EMBL/GenBank/DDBJ databases">
        <title>Genomic Encyclopedia of Type Strains, Phase IV (KMG-IV): sequencing the most valuable type-strain genomes for metagenomic binning, comparative biology and taxonomic classification.</title>
        <authorList>
            <person name="Goeker M."/>
        </authorList>
    </citation>
    <scope>NUCLEOTIDE SEQUENCE [LARGE SCALE GENOMIC DNA]</scope>
    <source>
        <strain evidence="4 5">DSM 23520</strain>
    </source>
</reference>
<dbReference type="EMBL" id="JBEPMX010000008">
    <property type="protein sequence ID" value="MET3683675.1"/>
    <property type="molecule type" value="Genomic_DNA"/>
</dbReference>
<protein>
    <submittedName>
        <fullName evidence="4">Murein DD-endopeptidase MepM/ murein hydrolase activator NlpD</fullName>
    </submittedName>
</protein>
<dbReference type="Gene3D" id="2.70.70.10">
    <property type="entry name" value="Glucose Permease (Domain IIA)"/>
    <property type="match status" value="1"/>
</dbReference>
<dbReference type="GO" id="GO:0016787">
    <property type="term" value="F:hydrolase activity"/>
    <property type="evidence" value="ECO:0007669"/>
    <property type="project" value="UniProtKB-KW"/>
</dbReference>
<comment type="caution">
    <text evidence="4">The sequence shown here is derived from an EMBL/GenBank/DDBJ whole genome shotgun (WGS) entry which is preliminary data.</text>
</comment>
<evidence type="ECO:0000256" key="2">
    <source>
        <dbReference type="SAM" id="SignalP"/>
    </source>
</evidence>
<dbReference type="Pfam" id="PF01551">
    <property type="entry name" value="Peptidase_M23"/>
    <property type="match status" value="1"/>
</dbReference>
<organism evidence="4 5">
    <name type="scientific">Alkalibacillus flavidus</name>
    <dbReference type="NCBI Taxonomy" id="546021"/>
    <lineage>
        <taxon>Bacteria</taxon>
        <taxon>Bacillati</taxon>
        <taxon>Bacillota</taxon>
        <taxon>Bacilli</taxon>
        <taxon>Bacillales</taxon>
        <taxon>Bacillaceae</taxon>
        <taxon>Alkalibacillus</taxon>
    </lineage>
</organism>
<feature type="domain" description="M23ase beta-sheet core" evidence="3">
    <location>
        <begin position="199"/>
        <end position="297"/>
    </location>
</feature>
<dbReference type="Proteomes" id="UP001549167">
    <property type="component" value="Unassembled WGS sequence"/>
</dbReference>
<dbReference type="SUPFAM" id="SSF51261">
    <property type="entry name" value="Duplicated hybrid motif"/>
    <property type="match status" value="1"/>
</dbReference>
<keyword evidence="5" id="KW-1185">Reference proteome</keyword>
<evidence type="ECO:0000313" key="5">
    <source>
        <dbReference type="Proteomes" id="UP001549167"/>
    </source>
</evidence>
<dbReference type="InterPro" id="IPR016047">
    <property type="entry name" value="M23ase_b-sheet_dom"/>
</dbReference>
<keyword evidence="4" id="KW-0378">Hydrolase</keyword>
<proteinExistence type="predicted"/>
<sequence>MAFHRLIILVFIFLLSSSHLPLAAEETPDEARMQLYKKTATLTSIPWTTLAAIDQYERNINDVNDDRLTSIQVKPEWWFGLLATDENPSHYEATIQAFNGIGKDGDGDGYANPHHDEDVLYTVAKWLSDEIASGKSIKQSLETYYDRDKAAKLITQYRQLFQHFQTTDLDEHAFPIPSHYNYSYRSTWGAGRGYGGRRIHEGTDLFASYGTPVRSVSYGVVEVKGWNKYGGWRIGIRDADNVYHYYAHLNGFEDSIEEGSIVEPGDVIGYVGASGYGPIGTSGKFPPHLHYGMYRDNGKNEWAFDPYPSLKRWEH</sequence>
<feature type="signal peptide" evidence="2">
    <location>
        <begin position="1"/>
        <end position="23"/>
    </location>
</feature>
<evidence type="ECO:0000313" key="4">
    <source>
        <dbReference type="EMBL" id="MET3683675.1"/>
    </source>
</evidence>